<dbReference type="InterPro" id="IPR003148">
    <property type="entry name" value="RCK_N"/>
</dbReference>
<dbReference type="GO" id="GO:0006813">
    <property type="term" value="P:potassium ion transport"/>
    <property type="evidence" value="ECO:0007669"/>
    <property type="project" value="InterPro"/>
</dbReference>
<name>A0A7W5VBU0_9ACTN</name>
<dbReference type="GO" id="GO:0005886">
    <property type="term" value="C:plasma membrane"/>
    <property type="evidence" value="ECO:0007669"/>
    <property type="project" value="UniProtKB-SubCell"/>
</dbReference>
<comment type="caution">
    <text evidence="4">The sequence shown here is derived from an EMBL/GenBank/DDBJ whole genome shotgun (WGS) entry which is preliminary data.</text>
</comment>
<dbReference type="PROSITE" id="PS51201">
    <property type="entry name" value="RCK_N"/>
    <property type="match status" value="1"/>
</dbReference>
<accession>A0A7W5VBU0</accession>
<keyword evidence="2" id="KW-1133">Transmembrane helix</keyword>
<dbReference type="GO" id="GO:0034220">
    <property type="term" value="P:monoatomic ion transmembrane transport"/>
    <property type="evidence" value="ECO:0007669"/>
    <property type="project" value="UniProtKB-KW"/>
</dbReference>
<keyword evidence="4" id="KW-0406">Ion transport</keyword>
<dbReference type="Pfam" id="PF02254">
    <property type="entry name" value="TrkA_N"/>
    <property type="match status" value="1"/>
</dbReference>
<keyword evidence="4" id="KW-0813">Transport</keyword>
<sequence length="338" mass="36368">MQDDLSGTRVRLPALAISPIRAVLRRIAYACAALGVVFLLVALDLDGYKDSYDGKVSLLDALYYATVTVSTTGYGDITPVTPLARTVNIVAVTPLRIVFLVILVGTTLEVLTQRTRDNFLIDRWRSRLRDHTVIVGYGTKGRAAIRTLLENERAKESIVVIDPRGDAIEEANGDGFAGVVGDATRSDVQNRAGVSRAKEIIVATQRDDTTALVTLTARQLNKRATIVAAVREAENDPLIRQSGADVVITSSEAAGRMLGVATQSPAVSALIEDFLAYGKGLDLAERPVKPHEIGRSPSQCDGVVVAVVRDGRIMTYADQEVSSIMEGDRVLVVNAPQE</sequence>
<evidence type="ECO:0000259" key="3">
    <source>
        <dbReference type="PROSITE" id="PS51201"/>
    </source>
</evidence>
<dbReference type="Pfam" id="PF07885">
    <property type="entry name" value="Ion_trans_2"/>
    <property type="match status" value="1"/>
</dbReference>
<feature type="transmembrane region" description="Helical" evidence="2">
    <location>
        <begin position="89"/>
        <end position="111"/>
    </location>
</feature>
<protein>
    <submittedName>
        <fullName evidence="4">Voltage-gated potassium channel</fullName>
    </submittedName>
</protein>
<dbReference type="InterPro" id="IPR036291">
    <property type="entry name" value="NAD(P)-bd_dom_sf"/>
</dbReference>
<keyword evidence="5" id="KW-1185">Reference proteome</keyword>
<dbReference type="PANTHER" id="PTHR43833:SF9">
    <property type="entry name" value="POTASSIUM CHANNEL PROTEIN YUGO-RELATED"/>
    <property type="match status" value="1"/>
</dbReference>
<gene>
    <name evidence="4" type="ORF">FHR33_004579</name>
</gene>
<evidence type="ECO:0000313" key="4">
    <source>
        <dbReference type="EMBL" id="MBB3728719.1"/>
    </source>
</evidence>
<feature type="transmembrane region" description="Helical" evidence="2">
    <location>
        <begin position="27"/>
        <end position="45"/>
    </location>
</feature>
<evidence type="ECO:0000256" key="2">
    <source>
        <dbReference type="SAM" id="Phobius"/>
    </source>
</evidence>
<dbReference type="SUPFAM" id="SSF51735">
    <property type="entry name" value="NAD(P)-binding Rossmann-fold domains"/>
    <property type="match status" value="1"/>
</dbReference>
<dbReference type="RefSeq" id="WP_183651033.1">
    <property type="nucleotide sequence ID" value="NZ_BAAAXX010000088.1"/>
</dbReference>
<dbReference type="AlphaFoldDB" id="A0A7W5VBU0"/>
<keyword evidence="2" id="KW-0812">Transmembrane</keyword>
<dbReference type="Gene3D" id="1.10.287.70">
    <property type="match status" value="1"/>
</dbReference>
<feature type="domain" description="RCK N-terminal" evidence="3">
    <location>
        <begin position="129"/>
        <end position="248"/>
    </location>
</feature>
<dbReference type="SUPFAM" id="SSF81324">
    <property type="entry name" value="Voltage-gated potassium channels"/>
    <property type="match status" value="1"/>
</dbReference>
<dbReference type="InterPro" id="IPR050721">
    <property type="entry name" value="Trk_Ktr_HKT_K-transport"/>
</dbReference>
<dbReference type="InterPro" id="IPR013099">
    <property type="entry name" value="K_chnl_dom"/>
</dbReference>
<dbReference type="GeneID" id="95390945"/>
<keyword evidence="2" id="KW-0472">Membrane</keyword>
<evidence type="ECO:0000256" key="1">
    <source>
        <dbReference type="ARBA" id="ARBA00004651"/>
    </source>
</evidence>
<organism evidence="4 5">
    <name type="scientific">Nonomuraea dietziae</name>
    <dbReference type="NCBI Taxonomy" id="65515"/>
    <lineage>
        <taxon>Bacteria</taxon>
        <taxon>Bacillati</taxon>
        <taxon>Actinomycetota</taxon>
        <taxon>Actinomycetes</taxon>
        <taxon>Streptosporangiales</taxon>
        <taxon>Streptosporangiaceae</taxon>
        <taxon>Nonomuraea</taxon>
    </lineage>
</organism>
<keyword evidence="4" id="KW-0407">Ion channel</keyword>
<comment type="subcellular location">
    <subcellularLocation>
        <location evidence="1">Cell membrane</location>
        <topology evidence="1">Multi-pass membrane protein</topology>
    </subcellularLocation>
</comment>
<dbReference type="Gene3D" id="3.40.50.720">
    <property type="entry name" value="NAD(P)-binding Rossmann-like Domain"/>
    <property type="match status" value="1"/>
</dbReference>
<evidence type="ECO:0000313" key="5">
    <source>
        <dbReference type="Proteomes" id="UP000579945"/>
    </source>
</evidence>
<reference evidence="4 5" key="1">
    <citation type="submission" date="2020-08" db="EMBL/GenBank/DDBJ databases">
        <title>Sequencing the genomes of 1000 actinobacteria strains.</title>
        <authorList>
            <person name="Klenk H.-P."/>
        </authorList>
    </citation>
    <scope>NUCLEOTIDE SEQUENCE [LARGE SCALE GENOMIC DNA]</scope>
    <source>
        <strain evidence="4 5">DSM 44320</strain>
    </source>
</reference>
<dbReference type="EMBL" id="JACIBV010000001">
    <property type="protein sequence ID" value="MBB3728719.1"/>
    <property type="molecule type" value="Genomic_DNA"/>
</dbReference>
<dbReference type="PANTHER" id="PTHR43833">
    <property type="entry name" value="POTASSIUM CHANNEL PROTEIN 2-RELATED-RELATED"/>
    <property type="match status" value="1"/>
</dbReference>
<proteinExistence type="predicted"/>
<dbReference type="Proteomes" id="UP000579945">
    <property type="component" value="Unassembled WGS sequence"/>
</dbReference>